<comment type="caution">
    <text evidence="1">The sequence shown here is derived from an EMBL/GenBank/DDBJ whole genome shotgun (WGS) entry which is preliminary data.</text>
</comment>
<keyword evidence="2" id="KW-1185">Reference proteome</keyword>
<dbReference type="EMBL" id="JARFYN010000005">
    <property type="protein sequence ID" value="MDL2405183.1"/>
    <property type="molecule type" value="Genomic_DNA"/>
</dbReference>
<evidence type="ECO:0000313" key="1">
    <source>
        <dbReference type="EMBL" id="MDL2405183.1"/>
    </source>
</evidence>
<reference evidence="1" key="1">
    <citation type="submission" date="2023-06" db="EMBL/GenBank/DDBJ databases">
        <title>Phylogenetic Diversity of Rhizobium strains.</title>
        <authorList>
            <person name="Moura F.T."/>
            <person name="Helene L.C.F."/>
            <person name="Hungria M."/>
        </authorList>
    </citation>
    <scope>NUCLEOTIDE SEQUENCE</scope>
    <source>
        <strain evidence="1">CCGE524</strain>
    </source>
</reference>
<gene>
    <name evidence="1" type="ORF">PY650_05845</name>
</gene>
<organism evidence="1 2">
    <name type="scientific">Rhizobium calliandrae</name>
    <dbReference type="NCBI Taxonomy" id="1312182"/>
    <lineage>
        <taxon>Bacteria</taxon>
        <taxon>Pseudomonadati</taxon>
        <taxon>Pseudomonadota</taxon>
        <taxon>Alphaproteobacteria</taxon>
        <taxon>Hyphomicrobiales</taxon>
        <taxon>Rhizobiaceae</taxon>
        <taxon>Rhizobium/Agrobacterium group</taxon>
        <taxon>Rhizobium</taxon>
    </lineage>
</organism>
<evidence type="ECO:0000313" key="2">
    <source>
        <dbReference type="Proteomes" id="UP001172630"/>
    </source>
</evidence>
<proteinExistence type="predicted"/>
<sequence>MNFAKDRRFIEALEVALTSVPEDVAAKIRDIAAMPATDVAEIVEFVERHAPFHTTKDEVLVYLQDRSRRLLCELFAKRWRLGDGWLSAGECKRALFLELDPLSIQMSLEFAKVFVPSGIG</sequence>
<dbReference type="Proteomes" id="UP001172630">
    <property type="component" value="Unassembled WGS sequence"/>
</dbReference>
<name>A0ABT7KB43_9HYPH</name>
<accession>A0ABT7KB43</accession>
<protein>
    <submittedName>
        <fullName evidence="1">Uncharacterized protein</fullName>
    </submittedName>
</protein>
<dbReference type="RefSeq" id="WP_285878093.1">
    <property type="nucleotide sequence ID" value="NZ_JARFYN010000005.1"/>
</dbReference>